<evidence type="ECO:0000313" key="2">
    <source>
        <dbReference type="EMBL" id="BCI86549.1"/>
    </source>
</evidence>
<protein>
    <submittedName>
        <fullName evidence="2">Uncharacterized protein</fullName>
    </submittedName>
</protein>
<evidence type="ECO:0000313" key="3">
    <source>
        <dbReference type="Proteomes" id="UP000516380"/>
    </source>
</evidence>
<dbReference type="Proteomes" id="UP000516380">
    <property type="component" value="Chromosome"/>
</dbReference>
<keyword evidence="1" id="KW-0732">Signal</keyword>
<reference evidence="2 3" key="1">
    <citation type="submission" date="2020-07" db="EMBL/GenBank/DDBJ databases">
        <title>Mycobacterium kansasii (former subtype) with zoonotic potential isolated from diseased indoor pet cat, Japan.</title>
        <authorList>
            <person name="Fukano H."/>
            <person name="Terazono T."/>
            <person name="Hoshino Y."/>
        </authorList>
    </citation>
    <scope>NUCLEOTIDE SEQUENCE [LARGE SCALE GENOMIC DNA]</scope>
    <source>
        <strain evidence="2 3">Kuro-I</strain>
    </source>
</reference>
<name>A0A7G1IAL4_MYCKA</name>
<gene>
    <name evidence="2" type="ORF">NIIDMKKI_17550</name>
</gene>
<feature type="signal peptide" evidence="1">
    <location>
        <begin position="1"/>
        <end position="23"/>
    </location>
</feature>
<evidence type="ECO:0000256" key="1">
    <source>
        <dbReference type="SAM" id="SignalP"/>
    </source>
</evidence>
<feature type="chain" id="PRO_5038598625" evidence="1">
    <location>
        <begin position="24"/>
        <end position="121"/>
    </location>
</feature>
<keyword evidence="3" id="KW-1185">Reference proteome</keyword>
<dbReference type="EMBL" id="AP023343">
    <property type="protein sequence ID" value="BCI86549.1"/>
    <property type="molecule type" value="Genomic_DNA"/>
</dbReference>
<sequence length="121" mass="12470">MPVTLRITSVACLSNLAASPLVAVAVALDDLAPVSECPQPLIVRATASPVAAAATTLRRASFIDISFVSPQLLKPNSELSEPWVTAGRSGSTYLAAADCHRMRDAGIPVLGIPACCVGSIR</sequence>
<accession>A0A7G1IAL4</accession>
<organism evidence="2 3">
    <name type="scientific">Mycobacterium kansasii</name>
    <dbReference type="NCBI Taxonomy" id="1768"/>
    <lineage>
        <taxon>Bacteria</taxon>
        <taxon>Bacillati</taxon>
        <taxon>Actinomycetota</taxon>
        <taxon>Actinomycetes</taxon>
        <taxon>Mycobacteriales</taxon>
        <taxon>Mycobacteriaceae</taxon>
        <taxon>Mycobacterium</taxon>
    </lineage>
</organism>
<proteinExistence type="predicted"/>
<dbReference type="AlphaFoldDB" id="A0A7G1IAL4"/>